<dbReference type="SUPFAM" id="SSF50129">
    <property type="entry name" value="GroES-like"/>
    <property type="match status" value="1"/>
</dbReference>
<dbReference type="GO" id="GO:0004022">
    <property type="term" value="F:alcohol dehydrogenase (NAD+) activity"/>
    <property type="evidence" value="ECO:0007669"/>
    <property type="project" value="TreeGrafter"/>
</dbReference>
<comment type="cofactor">
    <cofactor evidence="1">
        <name>Zn(2+)</name>
        <dbReference type="ChEBI" id="CHEBI:29105"/>
    </cofactor>
</comment>
<evidence type="ECO:0000313" key="9">
    <source>
        <dbReference type="Proteomes" id="UP000777438"/>
    </source>
</evidence>
<dbReference type="Gene3D" id="3.40.50.720">
    <property type="entry name" value="NAD(P)-binding Rossmann-like Domain"/>
    <property type="match status" value="1"/>
</dbReference>
<feature type="domain" description="Enoyl reductase (ER)" evidence="7">
    <location>
        <begin position="17"/>
        <end position="359"/>
    </location>
</feature>
<evidence type="ECO:0000256" key="3">
    <source>
        <dbReference type="ARBA" id="ARBA00022723"/>
    </source>
</evidence>
<dbReference type="InterPro" id="IPR013149">
    <property type="entry name" value="ADH-like_C"/>
</dbReference>
<dbReference type="Gene3D" id="3.90.180.10">
    <property type="entry name" value="Medium-chain alcohol dehydrogenases, catalytic domain"/>
    <property type="match status" value="1"/>
</dbReference>
<dbReference type="Pfam" id="PF08240">
    <property type="entry name" value="ADH_N"/>
    <property type="match status" value="1"/>
</dbReference>
<evidence type="ECO:0000256" key="4">
    <source>
        <dbReference type="ARBA" id="ARBA00022833"/>
    </source>
</evidence>
<comment type="similarity">
    <text evidence="2">Belongs to the zinc-containing alcohol dehydrogenase family.</text>
</comment>
<keyword evidence="3" id="KW-0479">Metal-binding</keyword>
<evidence type="ECO:0000256" key="1">
    <source>
        <dbReference type="ARBA" id="ARBA00001947"/>
    </source>
</evidence>
<keyword evidence="4" id="KW-0862">Zinc</keyword>
<dbReference type="EMBL" id="JAGPYM010000001">
    <property type="protein sequence ID" value="KAH6900533.1"/>
    <property type="molecule type" value="Genomic_DNA"/>
</dbReference>
<protein>
    <submittedName>
        <fullName evidence="8">Alcohol dehydrogenase GroES-like domain-containing protein</fullName>
    </submittedName>
</protein>
<dbReference type="InterPro" id="IPR020843">
    <property type="entry name" value="ER"/>
</dbReference>
<dbReference type="Proteomes" id="UP000777438">
    <property type="component" value="Unassembled WGS sequence"/>
</dbReference>
<sequence>MEISEHVPQMMKAAHITEFNKPYAVVTTEVPRIKDHELLIRVHAAGFCHSDLQVLQGQFKCPLPMIPSHEPAGTIAQVGSKCAESWKVGQRVGALNFKNACSRCSGCRLSLRRHKKLDPRVCEERETAGFKNHGCFAEYMVVDPLTTVLLPESVPFDQAAPLMCAGATVWGALEKATANLEPGAVVTIVGIGGLGHLGIQFAKALGYRVIAIDSRAAARTLAGEVPSALSPDLIIDSTSPEDAAAQIWEFTNGEGVGAAIVCTDSIDVNSWALSLLRFGGVMVALGLPPEDWRFDSGLMVFRELVIMGSYVSSADSARRMMQVVERSHIRSHVTRVAFEDIPRIVGMYQDGGFKGRIVVHLGE</sequence>
<dbReference type="OrthoDB" id="1879366at2759"/>
<dbReference type="InterPro" id="IPR036291">
    <property type="entry name" value="NAD(P)-bd_dom_sf"/>
</dbReference>
<dbReference type="GO" id="GO:0005737">
    <property type="term" value="C:cytoplasm"/>
    <property type="evidence" value="ECO:0007669"/>
    <property type="project" value="TreeGrafter"/>
</dbReference>
<organism evidence="8 9">
    <name type="scientific">Thelonectria olida</name>
    <dbReference type="NCBI Taxonomy" id="1576542"/>
    <lineage>
        <taxon>Eukaryota</taxon>
        <taxon>Fungi</taxon>
        <taxon>Dikarya</taxon>
        <taxon>Ascomycota</taxon>
        <taxon>Pezizomycotina</taxon>
        <taxon>Sordariomycetes</taxon>
        <taxon>Hypocreomycetidae</taxon>
        <taxon>Hypocreales</taxon>
        <taxon>Nectriaceae</taxon>
        <taxon>Thelonectria</taxon>
    </lineage>
</organism>
<evidence type="ECO:0000256" key="5">
    <source>
        <dbReference type="ARBA" id="ARBA00023002"/>
    </source>
</evidence>
<dbReference type="InterPro" id="IPR011032">
    <property type="entry name" value="GroES-like_sf"/>
</dbReference>
<reference evidence="8 9" key="1">
    <citation type="journal article" date="2021" name="Nat. Commun.">
        <title>Genetic determinants of endophytism in the Arabidopsis root mycobiome.</title>
        <authorList>
            <person name="Mesny F."/>
            <person name="Miyauchi S."/>
            <person name="Thiergart T."/>
            <person name="Pickel B."/>
            <person name="Atanasova L."/>
            <person name="Karlsson M."/>
            <person name="Huettel B."/>
            <person name="Barry K.W."/>
            <person name="Haridas S."/>
            <person name="Chen C."/>
            <person name="Bauer D."/>
            <person name="Andreopoulos W."/>
            <person name="Pangilinan J."/>
            <person name="LaButti K."/>
            <person name="Riley R."/>
            <person name="Lipzen A."/>
            <person name="Clum A."/>
            <person name="Drula E."/>
            <person name="Henrissat B."/>
            <person name="Kohler A."/>
            <person name="Grigoriev I.V."/>
            <person name="Martin F.M."/>
            <person name="Hacquard S."/>
        </authorList>
    </citation>
    <scope>NUCLEOTIDE SEQUENCE [LARGE SCALE GENOMIC DNA]</scope>
    <source>
        <strain evidence="8 9">MPI-CAGE-CH-0241</strain>
    </source>
</reference>
<keyword evidence="9" id="KW-1185">Reference proteome</keyword>
<dbReference type="Pfam" id="PF00107">
    <property type="entry name" value="ADH_zinc_N"/>
    <property type="match status" value="1"/>
</dbReference>
<keyword evidence="5" id="KW-0560">Oxidoreductase</keyword>
<dbReference type="SMART" id="SM00829">
    <property type="entry name" value="PKS_ER"/>
    <property type="match status" value="1"/>
</dbReference>
<proteinExistence type="inferred from homology"/>
<comment type="caution">
    <text evidence="8">The sequence shown here is derived from an EMBL/GenBank/DDBJ whole genome shotgun (WGS) entry which is preliminary data.</text>
</comment>
<dbReference type="InterPro" id="IPR013154">
    <property type="entry name" value="ADH-like_N"/>
</dbReference>
<keyword evidence="6" id="KW-0520">NAD</keyword>
<dbReference type="PANTHER" id="PTHR42940:SF8">
    <property type="entry name" value="VACUOLAR PROTEIN SORTING-ASSOCIATED PROTEIN 11"/>
    <property type="match status" value="1"/>
</dbReference>
<evidence type="ECO:0000313" key="8">
    <source>
        <dbReference type="EMBL" id="KAH6900533.1"/>
    </source>
</evidence>
<evidence type="ECO:0000259" key="7">
    <source>
        <dbReference type="SMART" id="SM00829"/>
    </source>
</evidence>
<dbReference type="PANTHER" id="PTHR42940">
    <property type="entry name" value="ALCOHOL DEHYDROGENASE 1-RELATED"/>
    <property type="match status" value="1"/>
</dbReference>
<dbReference type="SUPFAM" id="SSF51735">
    <property type="entry name" value="NAD(P)-binding Rossmann-fold domains"/>
    <property type="match status" value="1"/>
</dbReference>
<dbReference type="FunFam" id="3.40.50.720:FF:000039">
    <property type="entry name" value="Alcohol dehydrogenase AdhP"/>
    <property type="match status" value="1"/>
</dbReference>
<evidence type="ECO:0000256" key="2">
    <source>
        <dbReference type="ARBA" id="ARBA00008072"/>
    </source>
</evidence>
<name>A0A9P8WL86_9HYPO</name>
<gene>
    <name evidence="8" type="ORF">B0T10DRAFT_470962</name>
</gene>
<dbReference type="AlphaFoldDB" id="A0A9P8WL86"/>
<accession>A0A9P8WL86</accession>
<evidence type="ECO:0000256" key="6">
    <source>
        <dbReference type="ARBA" id="ARBA00023027"/>
    </source>
</evidence>
<dbReference type="GO" id="GO:0046872">
    <property type="term" value="F:metal ion binding"/>
    <property type="evidence" value="ECO:0007669"/>
    <property type="project" value="UniProtKB-KW"/>
</dbReference>